<evidence type="ECO:0000256" key="9">
    <source>
        <dbReference type="ARBA" id="ARBA00022989"/>
    </source>
</evidence>
<evidence type="ECO:0000256" key="6">
    <source>
        <dbReference type="ARBA" id="ARBA00022597"/>
    </source>
</evidence>
<protein>
    <recommendedName>
        <fullName evidence="12">Sugar transporter SWEET</fullName>
    </recommendedName>
</protein>
<evidence type="ECO:0000256" key="5">
    <source>
        <dbReference type="ARBA" id="ARBA00022475"/>
    </source>
</evidence>
<reference evidence="13" key="1">
    <citation type="submission" date="2020-02" db="EMBL/GenBank/DDBJ databases">
        <title>Relaxed selection underlies rapid genomic changes in the transitions from sociality to social parasitism in ants.</title>
        <authorList>
            <person name="Bi X."/>
        </authorList>
    </citation>
    <scope>NUCLEOTIDE SEQUENCE</scope>
    <source>
        <strain evidence="13">BGI-DK2013a</strain>
        <tissue evidence="13">Whole body</tissue>
    </source>
</reference>
<feature type="transmembrane region" description="Helical" evidence="12">
    <location>
        <begin position="69"/>
        <end position="89"/>
    </location>
</feature>
<keyword evidence="10" id="KW-0333">Golgi apparatus</keyword>
<keyword evidence="8" id="KW-0677">Repeat</keyword>
<proteinExistence type="inferred from homology"/>
<keyword evidence="14" id="KW-1185">Reference proteome</keyword>
<dbReference type="FunFam" id="1.20.1280.290:FF:000004">
    <property type="entry name" value="Sugar transporter SWEET"/>
    <property type="match status" value="1"/>
</dbReference>
<feature type="transmembrane region" description="Helical" evidence="12">
    <location>
        <begin position="157"/>
        <end position="178"/>
    </location>
</feature>
<evidence type="ECO:0000256" key="1">
    <source>
        <dbReference type="ARBA" id="ARBA00004651"/>
    </source>
</evidence>
<evidence type="ECO:0000313" key="14">
    <source>
        <dbReference type="Proteomes" id="UP000667349"/>
    </source>
</evidence>
<feature type="transmembrane region" description="Helical" evidence="12">
    <location>
        <begin position="44"/>
        <end position="63"/>
    </location>
</feature>
<dbReference type="PANTHER" id="PTHR10791:SF5">
    <property type="entry name" value="SUGAR TRANSPORTER SWEET"/>
    <property type="match status" value="1"/>
</dbReference>
<dbReference type="Pfam" id="PF03083">
    <property type="entry name" value="MtN3_slv"/>
    <property type="match status" value="2"/>
</dbReference>
<evidence type="ECO:0000256" key="10">
    <source>
        <dbReference type="ARBA" id="ARBA00023034"/>
    </source>
</evidence>
<evidence type="ECO:0000256" key="4">
    <source>
        <dbReference type="ARBA" id="ARBA00022448"/>
    </source>
</evidence>
<evidence type="ECO:0000256" key="7">
    <source>
        <dbReference type="ARBA" id="ARBA00022692"/>
    </source>
</evidence>
<feature type="transmembrane region" description="Helical" evidence="12">
    <location>
        <begin position="184"/>
        <end position="205"/>
    </location>
</feature>
<evidence type="ECO:0000313" key="13">
    <source>
        <dbReference type="EMBL" id="KAG5311499.1"/>
    </source>
</evidence>
<comment type="subcellular location">
    <subcellularLocation>
        <location evidence="1">Cell membrane</location>
        <topology evidence="1">Multi-pass membrane protein</topology>
    </subcellularLocation>
    <subcellularLocation>
        <location evidence="2">Golgi apparatus membrane</location>
        <topology evidence="2">Multi-pass membrane protein</topology>
    </subcellularLocation>
</comment>
<dbReference type="AlphaFoldDB" id="A0A836F1E8"/>
<keyword evidence="4 12" id="KW-0813">Transport</keyword>
<gene>
    <name evidence="13" type="primary">Slv_0</name>
    <name evidence="13" type="ORF">G6Z75_0004185</name>
</gene>
<accession>A0A836F1E8</accession>
<feature type="non-terminal residue" evidence="13">
    <location>
        <position position="1"/>
    </location>
</feature>
<comment type="caution">
    <text evidence="13">The sequence shown here is derived from an EMBL/GenBank/DDBJ whole genome shotgun (WGS) entry which is preliminary data.</text>
</comment>
<keyword evidence="7 12" id="KW-0812">Transmembrane</keyword>
<comment type="caution">
    <text evidence="12">Lacks conserved residue(s) required for the propagation of feature annotation.</text>
</comment>
<comment type="function">
    <text evidence="12">Mediates sugar transport across membranes.</text>
</comment>
<dbReference type="Gene3D" id="1.20.1280.290">
    <property type="match status" value="2"/>
</dbReference>
<keyword evidence="6 12" id="KW-0762">Sugar transport</keyword>
<feature type="transmembrane region" description="Helical" evidence="12">
    <location>
        <begin position="96"/>
        <end position="114"/>
    </location>
</feature>
<sequence>MALEDYKEVVGSCAMYTTMAQMLSGTFICRNIHKKGSAKGVDPMPFLGAIGLCILMLRYAWMLGDSNMINVNIFGLLTNMIYMIIYYYYAPNTKEVLKLIYKIAIFVAIFLVYAQMEHPANVEFRFGIVVTVLLLLLIAAPLVHLKNVIKTKNTEILPFPLIFMGTLVSFQWLLYGLIIDNVFVIFQNAIGFILNIIQLSLFVIFPSKNSQVELLNDYRKEN</sequence>
<evidence type="ECO:0000256" key="8">
    <source>
        <dbReference type="ARBA" id="ARBA00022737"/>
    </source>
</evidence>
<dbReference type="EMBL" id="JAANHZ010000389">
    <property type="protein sequence ID" value="KAG5311499.1"/>
    <property type="molecule type" value="Genomic_DNA"/>
</dbReference>
<keyword evidence="11 12" id="KW-0472">Membrane</keyword>
<dbReference type="GO" id="GO:0000139">
    <property type="term" value="C:Golgi membrane"/>
    <property type="evidence" value="ECO:0007669"/>
    <property type="project" value="UniProtKB-SubCell"/>
</dbReference>
<feature type="non-terminal residue" evidence="13">
    <location>
        <position position="222"/>
    </location>
</feature>
<organism evidence="13 14">
    <name type="scientific">Acromyrmex insinuator</name>
    <dbReference type="NCBI Taxonomy" id="230686"/>
    <lineage>
        <taxon>Eukaryota</taxon>
        <taxon>Metazoa</taxon>
        <taxon>Ecdysozoa</taxon>
        <taxon>Arthropoda</taxon>
        <taxon>Hexapoda</taxon>
        <taxon>Insecta</taxon>
        <taxon>Pterygota</taxon>
        <taxon>Neoptera</taxon>
        <taxon>Endopterygota</taxon>
        <taxon>Hymenoptera</taxon>
        <taxon>Apocrita</taxon>
        <taxon>Aculeata</taxon>
        <taxon>Formicoidea</taxon>
        <taxon>Formicidae</taxon>
        <taxon>Myrmicinae</taxon>
        <taxon>Acromyrmex</taxon>
    </lineage>
</organism>
<dbReference type="InterPro" id="IPR047664">
    <property type="entry name" value="SWEET"/>
</dbReference>
<dbReference type="GO" id="GO:0051119">
    <property type="term" value="F:sugar transmembrane transporter activity"/>
    <property type="evidence" value="ECO:0007669"/>
    <property type="project" value="InterPro"/>
</dbReference>
<evidence type="ECO:0000256" key="3">
    <source>
        <dbReference type="ARBA" id="ARBA00007809"/>
    </source>
</evidence>
<evidence type="ECO:0000256" key="2">
    <source>
        <dbReference type="ARBA" id="ARBA00004653"/>
    </source>
</evidence>
<dbReference type="GO" id="GO:0005886">
    <property type="term" value="C:plasma membrane"/>
    <property type="evidence" value="ECO:0007669"/>
    <property type="project" value="UniProtKB-SubCell"/>
</dbReference>
<dbReference type="PANTHER" id="PTHR10791">
    <property type="entry name" value="RAG1-ACTIVATING PROTEIN 1"/>
    <property type="match status" value="1"/>
</dbReference>
<dbReference type="InterPro" id="IPR004316">
    <property type="entry name" value="SWEET_rpt"/>
</dbReference>
<name>A0A836F1E8_9HYME</name>
<comment type="similarity">
    <text evidence="3 12">Belongs to the SWEET sugar transporter family.</text>
</comment>
<keyword evidence="5" id="KW-1003">Cell membrane</keyword>
<feature type="transmembrane region" description="Helical" evidence="12">
    <location>
        <begin position="126"/>
        <end position="145"/>
    </location>
</feature>
<keyword evidence="9 12" id="KW-1133">Transmembrane helix</keyword>
<evidence type="ECO:0000256" key="12">
    <source>
        <dbReference type="RuleBase" id="RU910715"/>
    </source>
</evidence>
<dbReference type="Proteomes" id="UP000667349">
    <property type="component" value="Unassembled WGS sequence"/>
</dbReference>
<evidence type="ECO:0000256" key="11">
    <source>
        <dbReference type="ARBA" id="ARBA00023136"/>
    </source>
</evidence>